<sequence length="124" mass="13946">MTEPARFNSRRARQAIRKGDLNNHPDIALAIGLATHSDDPLAEEIVVAQFWKGRQRNNHVRVTLKRFEGRPIVDVRQHFVTTDGRSQPTTRGVALSLNRLPDLLKAVEKAYAKALELDLIEVAS</sequence>
<dbReference type="OrthoDB" id="8243375at2"/>
<dbReference type="EMBL" id="WQNE01000020">
    <property type="protein sequence ID" value="MVT75875.1"/>
    <property type="molecule type" value="Genomic_DNA"/>
</dbReference>
<dbReference type="Pfam" id="PF02229">
    <property type="entry name" value="PC4"/>
    <property type="match status" value="1"/>
</dbReference>
<dbReference type="InterPro" id="IPR003173">
    <property type="entry name" value="PC4_C"/>
</dbReference>
<gene>
    <name evidence="2" type="ORF">GPL20_22990</name>
</gene>
<dbReference type="Proteomes" id="UP000449969">
    <property type="component" value="Unassembled WGS sequence"/>
</dbReference>
<dbReference type="SUPFAM" id="SSF54447">
    <property type="entry name" value="ssDNA-binding transcriptional regulator domain"/>
    <property type="match status" value="1"/>
</dbReference>
<proteinExistence type="predicted"/>
<evidence type="ECO:0000313" key="3">
    <source>
        <dbReference type="Proteomes" id="UP000449969"/>
    </source>
</evidence>
<keyword evidence="3" id="KW-1185">Reference proteome</keyword>
<evidence type="ECO:0000313" key="2">
    <source>
        <dbReference type="EMBL" id="MVT75875.1"/>
    </source>
</evidence>
<reference evidence="2 3" key="1">
    <citation type="submission" date="2019-12" db="EMBL/GenBank/DDBJ databases">
        <title>Draft genome sequences Bradyrhizobium cajani AMBPC1010, Bradyrhizobium pachyrhizi AMBPC1040 and Bradyrhizobium yuanmingense ALSPC3051, three plant growth promoting strains isolated from nodules of Cajanus cajan L. in Dominican Republic.</title>
        <authorList>
            <person name="Flores-Felix J.D."/>
            <person name="Araujo J."/>
            <person name="Diaz-Alcantara C."/>
            <person name="Gonzalez-Andres F."/>
            <person name="Velazquez E."/>
        </authorList>
    </citation>
    <scope>NUCLEOTIDE SEQUENCE [LARGE SCALE GENOMIC DNA]</scope>
    <source>
        <strain evidence="2 3">1010</strain>
    </source>
</reference>
<organism evidence="2 3">
    <name type="scientific">Bradyrhizobium cajani</name>
    <dbReference type="NCBI Taxonomy" id="1928661"/>
    <lineage>
        <taxon>Bacteria</taxon>
        <taxon>Pseudomonadati</taxon>
        <taxon>Pseudomonadota</taxon>
        <taxon>Alphaproteobacteria</taxon>
        <taxon>Hyphomicrobiales</taxon>
        <taxon>Nitrobacteraceae</taxon>
        <taxon>Bradyrhizobium</taxon>
    </lineage>
</organism>
<dbReference type="RefSeq" id="WP_157331858.1">
    <property type="nucleotide sequence ID" value="NZ_JANADL010000018.1"/>
</dbReference>
<dbReference type="AlphaFoldDB" id="A0A844TE77"/>
<name>A0A844TE77_9BRAD</name>
<evidence type="ECO:0000259" key="1">
    <source>
        <dbReference type="Pfam" id="PF02229"/>
    </source>
</evidence>
<protein>
    <recommendedName>
        <fullName evidence="1">Transcriptional coactivator p15 (PC4) C-terminal domain-containing protein</fullName>
    </recommendedName>
</protein>
<dbReference type="GO" id="GO:0006355">
    <property type="term" value="P:regulation of DNA-templated transcription"/>
    <property type="evidence" value="ECO:0007669"/>
    <property type="project" value="InterPro"/>
</dbReference>
<accession>A0A844TE77</accession>
<feature type="domain" description="Transcriptional coactivator p15 (PC4) C-terminal" evidence="1">
    <location>
        <begin position="57"/>
        <end position="106"/>
    </location>
</feature>
<comment type="caution">
    <text evidence="2">The sequence shown here is derived from an EMBL/GenBank/DDBJ whole genome shotgun (WGS) entry which is preliminary data.</text>
</comment>
<dbReference type="GO" id="GO:0003677">
    <property type="term" value="F:DNA binding"/>
    <property type="evidence" value="ECO:0007669"/>
    <property type="project" value="InterPro"/>
</dbReference>
<dbReference type="Gene3D" id="2.30.31.10">
    <property type="entry name" value="Transcriptional Coactivator Pc4, Chain A"/>
    <property type="match status" value="1"/>
</dbReference>
<dbReference type="InterPro" id="IPR009044">
    <property type="entry name" value="ssDNA-bd_transcriptional_reg"/>
</dbReference>